<dbReference type="EMBL" id="NTKD01000014">
    <property type="protein sequence ID" value="PDH40243.1"/>
    <property type="molecule type" value="Genomic_DNA"/>
</dbReference>
<sequence length="149" mass="16807">MYGVLAYFRAKQSRQARATKDTMKESLTRAELAVMNLLWDSSERITAKAIRETLYADADRPQHGTVQRLLASLEEKDMLARDRRAGTHFFEAAVSRQQYAGWQVESLADGLTGGSFVPLVTHLIENDKITVEEIDHIINGLQEGNLRDT</sequence>
<evidence type="ECO:0000256" key="1">
    <source>
        <dbReference type="ARBA" id="ARBA00011046"/>
    </source>
</evidence>
<accession>A0A2A5WVF0</accession>
<name>A0A2A5WVF0_9GAMM</name>
<keyword evidence="3" id="KW-0238">DNA-binding</keyword>
<organism evidence="5 6">
    <name type="scientific">OM182 bacterium MED-G24</name>
    <dbReference type="NCBI Taxonomy" id="1986255"/>
    <lineage>
        <taxon>Bacteria</taxon>
        <taxon>Pseudomonadati</taxon>
        <taxon>Pseudomonadota</taxon>
        <taxon>Gammaproteobacteria</taxon>
        <taxon>OMG group</taxon>
        <taxon>OM182 clade</taxon>
    </lineage>
</organism>
<dbReference type="InterPro" id="IPR036388">
    <property type="entry name" value="WH-like_DNA-bd_sf"/>
</dbReference>
<dbReference type="Gene3D" id="1.10.10.10">
    <property type="entry name" value="Winged helix-like DNA-binding domain superfamily/Winged helix DNA-binding domain"/>
    <property type="match status" value="1"/>
</dbReference>
<dbReference type="Pfam" id="PF03965">
    <property type="entry name" value="Penicillinase_R"/>
    <property type="match status" value="1"/>
</dbReference>
<evidence type="ECO:0000313" key="5">
    <source>
        <dbReference type="EMBL" id="PDH40243.1"/>
    </source>
</evidence>
<evidence type="ECO:0000256" key="4">
    <source>
        <dbReference type="ARBA" id="ARBA00023163"/>
    </source>
</evidence>
<keyword evidence="4" id="KW-0804">Transcription</keyword>
<comment type="similarity">
    <text evidence="1">Belongs to the BlaI transcriptional regulatory family.</text>
</comment>
<dbReference type="InterPro" id="IPR005650">
    <property type="entry name" value="BlaI_family"/>
</dbReference>
<dbReference type="SUPFAM" id="SSF46785">
    <property type="entry name" value="Winged helix' DNA-binding domain"/>
    <property type="match status" value="1"/>
</dbReference>
<keyword evidence="2" id="KW-0805">Transcription regulation</keyword>
<evidence type="ECO:0000313" key="6">
    <source>
        <dbReference type="Proteomes" id="UP000219327"/>
    </source>
</evidence>
<dbReference type="Proteomes" id="UP000219327">
    <property type="component" value="Unassembled WGS sequence"/>
</dbReference>
<dbReference type="AlphaFoldDB" id="A0A2A5WVF0"/>
<dbReference type="GO" id="GO:0003677">
    <property type="term" value="F:DNA binding"/>
    <property type="evidence" value="ECO:0007669"/>
    <property type="project" value="UniProtKB-KW"/>
</dbReference>
<gene>
    <name evidence="5" type="ORF">CNE99_04055</name>
</gene>
<evidence type="ECO:0000256" key="2">
    <source>
        <dbReference type="ARBA" id="ARBA00023015"/>
    </source>
</evidence>
<dbReference type="Gene3D" id="1.10.4040.10">
    <property type="entry name" value="Penicillinase repressor domain"/>
    <property type="match status" value="1"/>
</dbReference>
<evidence type="ECO:0000256" key="3">
    <source>
        <dbReference type="ARBA" id="ARBA00023125"/>
    </source>
</evidence>
<dbReference type="InterPro" id="IPR036390">
    <property type="entry name" value="WH_DNA-bd_sf"/>
</dbReference>
<comment type="caution">
    <text evidence="5">The sequence shown here is derived from an EMBL/GenBank/DDBJ whole genome shotgun (WGS) entry which is preliminary data.</text>
</comment>
<evidence type="ECO:0008006" key="7">
    <source>
        <dbReference type="Google" id="ProtNLM"/>
    </source>
</evidence>
<reference evidence="5 6" key="1">
    <citation type="submission" date="2017-08" db="EMBL/GenBank/DDBJ databases">
        <title>Fine stratification of microbial communities through a metagenomic profile of the photic zone.</title>
        <authorList>
            <person name="Haro-Moreno J.M."/>
            <person name="Lopez-Perez M."/>
            <person name="De La Torre J."/>
            <person name="Picazo A."/>
            <person name="Camacho A."/>
            <person name="Rodriguez-Valera F."/>
        </authorList>
    </citation>
    <scope>NUCLEOTIDE SEQUENCE [LARGE SCALE GENOMIC DNA]</scope>
    <source>
        <strain evidence="5">MED-G24</strain>
    </source>
</reference>
<dbReference type="GO" id="GO:0045892">
    <property type="term" value="P:negative regulation of DNA-templated transcription"/>
    <property type="evidence" value="ECO:0007669"/>
    <property type="project" value="InterPro"/>
</dbReference>
<proteinExistence type="inferred from homology"/>
<protein>
    <recommendedName>
        <fullName evidence="7">CopY family transcriptional regulator</fullName>
    </recommendedName>
</protein>